<reference evidence="3 4" key="1">
    <citation type="journal article" date="2015" name="Parasit. Vectors">
        <title>Draft genome of the scabies mite.</title>
        <authorList>
            <person name="Rider S.D.Jr."/>
            <person name="Morgan M.S."/>
            <person name="Arlian L.G."/>
        </authorList>
    </citation>
    <scope>NUCLEOTIDE SEQUENCE [LARGE SCALE GENOMIC DNA]</scope>
    <source>
        <strain evidence="3">Arlian Lab</strain>
    </source>
</reference>
<evidence type="ECO:0000313" key="3">
    <source>
        <dbReference type="EMBL" id="KPM08669.1"/>
    </source>
</evidence>
<name>A0A132ACS2_SARSC</name>
<dbReference type="OrthoDB" id="6512754at2759"/>
<protein>
    <submittedName>
        <fullName evidence="3">Uncharacterized protein</fullName>
    </submittedName>
</protein>
<feature type="transmembrane region" description="Helical" evidence="2">
    <location>
        <begin position="201"/>
        <end position="219"/>
    </location>
</feature>
<keyword evidence="2" id="KW-1133">Transmembrane helix</keyword>
<evidence type="ECO:0000313" key="4">
    <source>
        <dbReference type="Proteomes" id="UP000616769"/>
    </source>
</evidence>
<dbReference type="EMBL" id="JXLN01012587">
    <property type="protein sequence ID" value="KPM08669.1"/>
    <property type="molecule type" value="Genomic_DNA"/>
</dbReference>
<sequence>MEQSDESINQDARKRLEQFNSSVNKLIQENDVVNIRKFLHQKYLQSKKAIEEDEENRKKQDQLKSEPIRRKQLQPIKLGKQLSKVFRFDTRERLRNRVQTDHEVELDPLLNDPNVLQENFGRDDYDDDEENGAGNRQNLPFFPESHDGPATILDDDYDDEDDTIKSLLCSCIRSISMRKLMISLLLIVVYAFGQIKSNQNGFGSIFFMASILLFILINLRRKSPGELSAYSVFNPNFQSIPSVASADQPREQIVLGFGL</sequence>
<accession>A0A132ACS2</accession>
<organism evidence="3 4">
    <name type="scientific">Sarcoptes scabiei</name>
    <name type="common">Itch mite</name>
    <name type="synonym">Acarus scabiei</name>
    <dbReference type="NCBI Taxonomy" id="52283"/>
    <lineage>
        <taxon>Eukaryota</taxon>
        <taxon>Metazoa</taxon>
        <taxon>Ecdysozoa</taxon>
        <taxon>Arthropoda</taxon>
        <taxon>Chelicerata</taxon>
        <taxon>Arachnida</taxon>
        <taxon>Acari</taxon>
        <taxon>Acariformes</taxon>
        <taxon>Sarcoptiformes</taxon>
        <taxon>Astigmata</taxon>
        <taxon>Psoroptidia</taxon>
        <taxon>Sarcoptoidea</taxon>
        <taxon>Sarcoptidae</taxon>
        <taxon>Sarcoptinae</taxon>
        <taxon>Sarcoptes</taxon>
    </lineage>
</organism>
<dbReference type="Proteomes" id="UP000616769">
    <property type="component" value="Unassembled WGS sequence"/>
</dbReference>
<feature type="region of interest" description="Disordered" evidence="1">
    <location>
        <begin position="50"/>
        <end position="74"/>
    </location>
</feature>
<dbReference type="VEuPathDB" id="VectorBase:SSCA010234"/>
<gene>
    <name evidence="3" type="ORF">QR98_0071920</name>
</gene>
<evidence type="ECO:0000256" key="1">
    <source>
        <dbReference type="SAM" id="MobiDB-lite"/>
    </source>
</evidence>
<dbReference type="AlphaFoldDB" id="A0A132ACS2"/>
<feature type="transmembrane region" description="Helical" evidence="2">
    <location>
        <begin position="180"/>
        <end position="195"/>
    </location>
</feature>
<proteinExistence type="predicted"/>
<dbReference type="PANTHER" id="PTHR13527:SF0">
    <property type="entry name" value="SAYSVFN DOMAIN-CONTAINING PROTEIN 1"/>
    <property type="match status" value="1"/>
</dbReference>
<dbReference type="InterPro" id="IPR019387">
    <property type="entry name" value="SAYSvFN_dom"/>
</dbReference>
<dbReference type="PANTHER" id="PTHR13527">
    <property type="entry name" value="SAYSVFN DOMAIN-CONTAINING PROTEIN 1"/>
    <property type="match status" value="1"/>
</dbReference>
<dbReference type="Pfam" id="PF10260">
    <property type="entry name" value="SAYSvFN"/>
    <property type="match status" value="1"/>
</dbReference>
<keyword evidence="2" id="KW-0472">Membrane</keyword>
<dbReference type="InterPro" id="IPR039159">
    <property type="entry name" value="SAYSD1"/>
</dbReference>
<comment type="caution">
    <text evidence="3">The sequence shown here is derived from an EMBL/GenBank/DDBJ whole genome shotgun (WGS) entry which is preliminary data.</text>
</comment>
<feature type="compositionally biased region" description="Basic and acidic residues" evidence="1">
    <location>
        <begin position="55"/>
        <end position="69"/>
    </location>
</feature>
<evidence type="ECO:0000256" key="2">
    <source>
        <dbReference type="SAM" id="Phobius"/>
    </source>
</evidence>
<keyword evidence="2" id="KW-0812">Transmembrane</keyword>
<feature type="region of interest" description="Disordered" evidence="1">
    <location>
        <begin position="120"/>
        <end position="145"/>
    </location>
</feature>